<keyword evidence="2" id="KW-1185">Reference proteome</keyword>
<dbReference type="InterPro" id="IPR032774">
    <property type="entry name" value="WG_beta_rep"/>
</dbReference>
<evidence type="ECO:0000313" key="1">
    <source>
        <dbReference type="EMBL" id="QBF26383.1"/>
    </source>
</evidence>
<dbReference type="AlphaFoldDB" id="A0A411MHP1"/>
<protein>
    <submittedName>
        <fullName evidence="1">WG repeat-containing protein</fullName>
    </submittedName>
</protein>
<dbReference type="EMBL" id="CP035952">
    <property type="protein sequence ID" value="QBF26383.1"/>
    <property type="molecule type" value="Genomic_DNA"/>
</dbReference>
<dbReference type="PANTHER" id="PTHR37841">
    <property type="entry name" value="GLR2918 PROTEIN"/>
    <property type="match status" value="1"/>
</dbReference>
<sequence length="298" mass="33237">MNGWARPARSAKVRALPLSRLAKECTQLKALFRSLPLLCLGAALTACSITPADPISFRENGKYGLKDSTGKVIVAPTLELQPTYHEGLAPVRIDNKWGFMDRQGQLQIPARYTKVDGFSMGLAGACLTPDSCGYIDTKGRTVVPFDYEWVEFFRETQDGLAIVKKDGRYGMLNRKGEVVIPLRFSHRPLCQDGYVVVYENGLGGLMSTSGKQVLPFQYDGIAYNTWGGRLINDNLLSVSKEGKWGFVDLTGKVVLPFIYDSRAFFRDGQAIVKREGKHYRIDRKGNETALEYEPLKLP</sequence>
<reference evidence="1 2" key="1">
    <citation type="submission" date="2019-02" db="EMBL/GenBank/DDBJ databases">
        <title>Complete genome sequence of Pseudomonas sp. SNU WT1 isolated from rainbow trout.</title>
        <authorList>
            <person name="Oh W.T."/>
            <person name="Park S.C."/>
        </authorList>
    </citation>
    <scope>NUCLEOTIDE SEQUENCE [LARGE SCALE GENOMIC DNA]</scope>
    <source>
        <strain evidence="1 2">SNU WT1</strain>
    </source>
</reference>
<dbReference type="PANTHER" id="PTHR37841:SF1">
    <property type="entry name" value="DUF3298 DOMAIN-CONTAINING PROTEIN"/>
    <property type="match status" value="1"/>
</dbReference>
<dbReference type="OrthoDB" id="8176121at2"/>
<dbReference type="Proteomes" id="UP000291130">
    <property type="component" value="Chromosome"/>
</dbReference>
<dbReference type="SUPFAM" id="SSF69360">
    <property type="entry name" value="Cell wall binding repeat"/>
    <property type="match status" value="1"/>
</dbReference>
<gene>
    <name evidence="1" type="ORF">EXN22_12010</name>
</gene>
<proteinExistence type="predicted"/>
<dbReference type="KEGG" id="ptk:EXN22_12010"/>
<evidence type="ECO:0000313" key="2">
    <source>
        <dbReference type="Proteomes" id="UP000291130"/>
    </source>
</evidence>
<accession>A0A411MHP1</accession>
<name>A0A411MHP1_9PSED</name>
<organism evidence="1 2">
    <name type="scientific">Pseudomonas tructae</name>
    <dbReference type="NCBI Taxonomy" id="2518644"/>
    <lineage>
        <taxon>Bacteria</taxon>
        <taxon>Pseudomonadati</taxon>
        <taxon>Pseudomonadota</taxon>
        <taxon>Gammaproteobacteria</taxon>
        <taxon>Pseudomonadales</taxon>
        <taxon>Pseudomonadaceae</taxon>
        <taxon>Pseudomonas</taxon>
    </lineage>
</organism>
<dbReference type="Pfam" id="PF14903">
    <property type="entry name" value="WG_beta_rep"/>
    <property type="match status" value="3"/>
</dbReference>